<evidence type="ECO:0000259" key="6">
    <source>
        <dbReference type="PROSITE" id="PS50043"/>
    </source>
</evidence>
<keyword evidence="2" id="KW-0805">Transcription regulation</keyword>
<dbReference type="Pfam" id="PF00072">
    <property type="entry name" value="Response_reg"/>
    <property type="match status" value="1"/>
</dbReference>
<dbReference type="Proteomes" id="UP001139347">
    <property type="component" value="Unassembled WGS sequence"/>
</dbReference>
<dbReference type="PROSITE" id="PS50043">
    <property type="entry name" value="HTH_LUXR_2"/>
    <property type="match status" value="1"/>
</dbReference>
<dbReference type="InterPro" id="IPR000792">
    <property type="entry name" value="Tscrpt_reg_LuxR_C"/>
</dbReference>
<feature type="domain" description="Response regulatory" evidence="7">
    <location>
        <begin position="13"/>
        <end position="129"/>
    </location>
</feature>
<dbReference type="PANTHER" id="PTHR43214:SF43">
    <property type="entry name" value="TWO-COMPONENT RESPONSE REGULATOR"/>
    <property type="match status" value="1"/>
</dbReference>
<dbReference type="GO" id="GO:0000160">
    <property type="term" value="P:phosphorelay signal transduction system"/>
    <property type="evidence" value="ECO:0007669"/>
    <property type="project" value="InterPro"/>
</dbReference>
<evidence type="ECO:0000313" key="8">
    <source>
        <dbReference type="EMBL" id="MCJ8012317.1"/>
    </source>
</evidence>
<dbReference type="PANTHER" id="PTHR43214">
    <property type="entry name" value="TWO-COMPONENT RESPONSE REGULATOR"/>
    <property type="match status" value="1"/>
</dbReference>
<dbReference type="EMBL" id="JALIRP010000004">
    <property type="protein sequence ID" value="MCJ8012317.1"/>
    <property type="molecule type" value="Genomic_DNA"/>
</dbReference>
<dbReference type="RefSeq" id="WP_244725125.1">
    <property type="nucleotide sequence ID" value="NZ_JALIRP010000004.1"/>
</dbReference>
<feature type="domain" description="HTH luxR-type" evidence="6">
    <location>
        <begin position="154"/>
        <end position="219"/>
    </location>
</feature>
<dbReference type="PRINTS" id="PR00038">
    <property type="entry name" value="HTHLUXR"/>
</dbReference>
<dbReference type="CDD" id="cd06170">
    <property type="entry name" value="LuxR_C_like"/>
    <property type="match status" value="1"/>
</dbReference>
<evidence type="ECO:0000256" key="4">
    <source>
        <dbReference type="ARBA" id="ARBA00023163"/>
    </source>
</evidence>
<name>A0A9X2B552_9BACL</name>
<dbReference type="GO" id="GO:0006355">
    <property type="term" value="P:regulation of DNA-templated transcription"/>
    <property type="evidence" value="ECO:0007669"/>
    <property type="project" value="InterPro"/>
</dbReference>
<feature type="modified residue" description="4-aspartylphosphate" evidence="5">
    <location>
        <position position="64"/>
    </location>
</feature>
<comment type="caution">
    <text evidence="8">The sequence shown here is derived from an EMBL/GenBank/DDBJ whole genome shotgun (WGS) entry which is preliminary data.</text>
</comment>
<dbReference type="SUPFAM" id="SSF52172">
    <property type="entry name" value="CheY-like"/>
    <property type="match status" value="1"/>
</dbReference>
<organism evidence="8 9">
    <name type="scientific">Paenibacillus mangrovi</name>
    <dbReference type="NCBI Taxonomy" id="2931978"/>
    <lineage>
        <taxon>Bacteria</taxon>
        <taxon>Bacillati</taxon>
        <taxon>Bacillota</taxon>
        <taxon>Bacilli</taxon>
        <taxon>Bacillales</taxon>
        <taxon>Paenibacillaceae</taxon>
        <taxon>Paenibacillus</taxon>
    </lineage>
</organism>
<keyword evidence="4" id="KW-0804">Transcription</keyword>
<evidence type="ECO:0000259" key="7">
    <source>
        <dbReference type="PROSITE" id="PS50110"/>
    </source>
</evidence>
<evidence type="ECO:0000256" key="5">
    <source>
        <dbReference type="PROSITE-ProRule" id="PRU00169"/>
    </source>
</evidence>
<evidence type="ECO:0000256" key="2">
    <source>
        <dbReference type="ARBA" id="ARBA00023015"/>
    </source>
</evidence>
<dbReference type="Gene3D" id="3.40.50.2300">
    <property type="match status" value="1"/>
</dbReference>
<keyword evidence="9" id="KW-1185">Reference proteome</keyword>
<accession>A0A9X2B552</accession>
<keyword evidence="1 5" id="KW-0597">Phosphoprotein</keyword>
<dbReference type="PROSITE" id="PS00622">
    <property type="entry name" value="HTH_LUXR_1"/>
    <property type="match status" value="1"/>
</dbReference>
<dbReference type="InterPro" id="IPR039420">
    <property type="entry name" value="WalR-like"/>
</dbReference>
<dbReference type="SMART" id="SM00448">
    <property type="entry name" value="REC"/>
    <property type="match status" value="1"/>
</dbReference>
<dbReference type="SMART" id="SM00421">
    <property type="entry name" value="HTH_LUXR"/>
    <property type="match status" value="1"/>
</dbReference>
<dbReference type="InterPro" id="IPR011006">
    <property type="entry name" value="CheY-like_superfamily"/>
</dbReference>
<keyword evidence="3" id="KW-0238">DNA-binding</keyword>
<evidence type="ECO:0000313" key="9">
    <source>
        <dbReference type="Proteomes" id="UP001139347"/>
    </source>
</evidence>
<dbReference type="Pfam" id="PF00196">
    <property type="entry name" value="GerE"/>
    <property type="match status" value="1"/>
</dbReference>
<reference evidence="8" key="1">
    <citation type="submission" date="2022-04" db="EMBL/GenBank/DDBJ databases">
        <title>Paenibacillus mangrovi sp. nov., a novel endophytic bacterium isolated from bark of Kandelia candel.</title>
        <authorList>
            <person name="Tuo L."/>
        </authorList>
    </citation>
    <scope>NUCLEOTIDE SEQUENCE</scope>
    <source>
        <strain evidence="8">KQZ6P-2</strain>
    </source>
</reference>
<evidence type="ECO:0000256" key="3">
    <source>
        <dbReference type="ARBA" id="ARBA00023125"/>
    </source>
</evidence>
<sequence length="228" mass="25129">MKGARIPMEDNIHIVLVDDHSLVRQGVRSFLETQSDLRIVGEAASGEKAEHLVANLVPDVVLMDLSMPGIGGIEAIRRIKKLSPHSQIVVLTSFQEDDYIFPALRAGALSYVLKNVQSGDLADIIRKARGGEAFLHPRVAARVVQEFREERKDIPNVFNDLTDRELEVLRLIAQGNANAAIAQSLVISEQTVKGHVSNILGKLQLSDRTQAAVFAWEQGVVQRKRGDV</sequence>
<dbReference type="SUPFAM" id="SSF46894">
    <property type="entry name" value="C-terminal effector domain of the bipartite response regulators"/>
    <property type="match status" value="1"/>
</dbReference>
<proteinExistence type="predicted"/>
<gene>
    <name evidence="8" type="ORF">MUG84_11285</name>
</gene>
<dbReference type="InterPro" id="IPR058245">
    <property type="entry name" value="NreC/VraR/RcsB-like_REC"/>
</dbReference>
<protein>
    <submittedName>
        <fullName evidence="8">Response regulator transcription factor</fullName>
    </submittedName>
</protein>
<dbReference type="AlphaFoldDB" id="A0A9X2B552"/>
<dbReference type="InterPro" id="IPR016032">
    <property type="entry name" value="Sig_transdc_resp-reg_C-effctor"/>
</dbReference>
<evidence type="ECO:0000256" key="1">
    <source>
        <dbReference type="ARBA" id="ARBA00022553"/>
    </source>
</evidence>
<dbReference type="InterPro" id="IPR001789">
    <property type="entry name" value="Sig_transdc_resp-reg_receiver"/>
</dbReference>
<dbReference type="GO" id="GO:0003677">
    <property type="term" value="F:DNA binding"/>
    <property type="evidence" value="ECO:0007669"/>
    <property type="project" value="UniProtKB-KW"/>
</dbReference>
<dbReference type="CDD" id="cd17535">
    <property type="entry name" value="REC_NarL-like"/>
    <property type="match status" value="1"/>
</dbReference>
<dbReference type="PROSITE" id="PS50110">
    <property type="entry name" value="RESPONSE_REGULATORY"/>
    <property type="match status" value="1"/>
</dbReference>